<dbReference type="GO" id="GO:0003700">
    <property type="term" value="F:DNA-binding transcription factor activity"/>
    <property type="evidence" value="ECO:0007669"/>
    <property type="project" value="InterPro"/>
</dbReference>
<evidence type="ECO:0000256" key="6">
    <source>
        <dbReference type="SAM" id="MobiDB-lite"/>
    </source>
</evidence>
<evidence type="ECO:0000256" key="2">
    <source>
        <dbReference type="ARBA" id="ARBA00023015"/>
    </source>
</evidence>
<evidence type="ECO:0000313" key="8">
    <source>
        <dbReference type="EMBL" id="CAI9111727.1"/>
    </source>
</evidence>
<reference evidence="8" key="1">
    <citation type="submission" date="2023-03" db="EMBL/GenBank/DDBJ databases">
        <authorList>
            <person name="Julca I."/>
        </authorList>
    </citation>
    <scope>NUCLEOTIDE SEQUENCE</scope>
</reference>
<gene>
    <name evidence="8" type="ORF">OLC1_LOCUS19049</name>
</gene>
<dbReference type="InterPro" id="IPR017887">
    <property type="entry name" value="TF_TCP_subgr"/>
</dbReference>
<feature type="domain" description="TCP" evidence="7">
    <location>
        <begin position="57"/>
        <end position="115"/>
    </location>
</feature>
<feature type="region of interest" description="Disordered" evidence="6">
    <location>
        <begin position="270"/>
        <end position="305"/>
    </location>
</feature>
<evidence type="ECO:0000259" key="7">
    <source>
        <dbReference type="PROSITE" id="PS51369"/>
    </source>
</evidence>
<name>A0AAV1DXF1_OLDCO</name>
<sequence length="402" mass="44236">MIMNSKGKISETKQEGEDGAKYSRTNTNASSSTTSSSRQWGGFRNPRIVRVSRTFGGKDRHSKVCTVRGLRDRRIRLSVPTAIQLYDLQDRLGLSQPSKVVDWLLDATKTDIDKLPPLQIPPGIGNFSPFHQAMALAAQPSHLPSFFSNDQTLLMDRSKYHWDPDASPSSDRKEAELREAHAHHHAVGGGKDKWIMNASNDHQHHESQGQGGGLELGTNQVLTAQNFFPIGLNQSSFPTLLNNNNPTFPFNPFYHWEPAASSNLSLSHQIGSHSNDHVPMQTDDSNNSTTNNSNSMTLASSSSIAAAGTSHHHHQLYLPTINLPTLPTYMAATAAAPAVELNDPRQVNHFQFLAGSTQPNSHLNLPTLHLISSPLKSLSLNVNHSQENNNNDDHPNKGRRNS</sequence>
<feature type="region of interest" description="Disordered" evidence="6">
    <location>
        <begin position="163"/>
        <end position="196"/>
    </location>
</feature>
<dbReference type="PROSITE" id="PS51369">
    <property type="entry name" value="TCP"/>
    <property type="match status" value="1"/>
</dbReference>
<evidence type="ECO:0000256" key="3">
    <source>
        <dbReference type="ARBA" id="ARBA00023125"/>
    </source>
</evidence>
<keyword evidence="2" id="KW-0805">Transcription regulation</keyword>
<evidence type="ECO:0000256" key="1">
    <source>
        <dbReference type="ARBA" id="ARBA00004123"/>
    </source>
</evidence>
<dbReference type="Proteomes" id="UP001161247">
    <property type="component" value="Chromosome 7"/>
</dbReference>
<feature type="compositionally biased region" description="Basic and acidic residues" evidence="6">
    <location>
        <begin position="8"/>
        <end position="21"/>
    </location>
</feature>
<feature type="compositionally biased region" description="Low complexity" evidence="6">
    <location>
        <begin position="23"/>
        <end position="38"/>
    </location>
</feature>
<dbReference type="GO" id="GO:0043565">
    <property type="term" value="F:sequence-specific DNA binding"/>
    <property type="evidence" value="ECO:0007669"/>
    <property type="project" value="TreeGrafter"/>
</dbReference>
<keyword evidence="4" id="KW-0804">Transcription</keyword>
<protein>
    <submittedName>
        <fullName evidence="8">OLC1v1012018C1</fullName>
    </submittedName>
</protein>
<dbReference type="Pfam" id="PF03634">
    <property type="entry name" value="TCP"/>
    <property type="match status" value="1"/>
</dbReference>
<feature type="compositionally biased region" description="Low complexity" evidence="6">
    <location>
        <begin position="285"/>
        <end position="305"/>
    </location>
</feature>
<evidence type="ECO:0000313" key="9">
    <source>
        <dbReference type="Proteomes" id="UP001161247"/>
    </source>
</evidence>
<feature type="compositionally biased region" description="Basic and acidic residues" evidence="6">
    <location>
        <begin position="163"/>
        <end position="180"/>
    </location>
</feature>
<feature type="region of interest" description="Disordered" evidence="6">
    <location>
        <begin position="382"/>
        <end position="402"/>
    </location>
</feature>
<keyword evidence="5" id="KW-0539">Nucleus</keyword>
<accession>A0AAV1DXF1</accession>
<comment type="subcellular location">
    <subcellularLocation>
        <location evidence="1">Nucleus</location>
    </subcellularLocation>
</comment>
<evidence type="ECO:0000256" key="5">
    <source>
        <dbReference type="ARBA" id="ARBA00023242"/>
    </source>
</evidence>
<organism evidence="8 9">
    <name type="scientific">Oldenlandia corymbosa var. corymbosa</name>
    <dbReference type="NCBI Taxonomy" id="529605"/>
    <lineage>
        <taxon>Eukaryota</taxon>
        <taxon>Viridiplantae</taxon>
        <taxon>Streptophyta</taxon>
        <taxon>Embryophyta</taxon>
        <taxon>Tracheophyta</taxon>
        <taxon>Spermatophyta</taxon>
        <taxon>Magnoliopsida</taxon>
        <taxon>eudicotyledons</taxon>
        <taxon>Gunneridae</taxon>
        <taxon>Pentapetalae</taxon>
        <taxon>asterids</taxon>
        <taxon>lamiids</taxon>
        <taxon>Gentianales</taxon>
        <taxon>Rubiaceae</taxon>
        <taxon>Rubioideae</taxon>
        <taxon>Spermacoceae</taxon>
        <taxon>Hedyotis-Oldenlandia complex</taxon>
        <taxon>Oldenlandia</taxon>
    </lineage>
</organism>
<dbReference type="InterPro" id="IPR005333">
    <property type="entry name" value="Transcription_factor_TCP"/>
</dbReference>
<dbReference type="PANTHER" id="PTHR31072">
    <property type="entry name" value="TRANSCRIPTION FACTOR TCP4-RELATED"/>
    <property type="match status" value="1"/>
</dbReference>
<dbReference type="GO" id="GO:0005634">
    <property type="term" value="C:nucleus"/>
    <property type="evidence" value="ECO:0007669"/>
    <property type="project" value="UniProtKB-SubCell"/>
</dbReference>
<proteinExistence type="predicted"/>
<dbReference type="PANTHER" id="PTHR31072:SF268">
    <property type="entry name" value="TCP DOMAIN-CONTAINING PROTEIN"/>
    <property type="match status" value="1"/>
</dbReference>
<feature type="region of interest" description="Disordered" evidence="6">
    <location>
        <begin position="1"/>
        <end position="43"/>
    </location>
</feature>
<keyword evidence="3" id="KW-0238">DNA-binding</keyword>
<keyword evidence="9" id="KW-1185">Reference proteome</keyword>
<evidence type="ECO:0000256" key="4">
    <source>
        <dbReference type="ARBA" id="ARBA00023163"/>
    </source>
</evidence>
<dbReference type="EMBL" id="OX459124">
    <property type="protein sequence ID" value="CAI9111727.1"/>
    <property type="molecule type" value="Genomic_DNA"/>
</dbReference>
<dbReference type="AlphaFoldDB" id="A0AAV1DXF1"/>